<dbReference type="PDBsum" id="3LUP"/>
<dbReference type="Gene3D" id="3.30.1180.10">
    <property type="match status" value="1"/>
</dbReference>
<dbReference type="PANTHER" id="PTHR33434">
    <property type="entry name" value="DEGV DOMAIN-CONTAINING PROTEIN DR_1986-RELATED"/>
    <property type="match status" value="1"/>
</dbReference>
<dbReference type="NCBIfam" id="TIGR00762">
    <property type="entry name" value="DegV"/>
    <property type="match status" value="1"/>
</dbReference>
<keyword evidence="3 4" id="KW-0002">3D-structure</keyword>
<name>D4AEP8_STRA5</name>
<evidence type="ECO:0000313" key="3">
    <source>
        <dbReference type="PDB" id="3LUP"/>
    </source>
</evidence>
<dbReference type="SMR" id="D4AEP8"/>
<dbReference type="Gene3D" id="3.40.50.10170">
    <property type="match status" value="1"/>
</dbReference>
<dbReference type="InterPro" id="IPR043168">
    <property type="entry name" value="DegV_C"/>
</dbReference>
<dbReference type="GO" id="GO:0008289">
    <property type="term" value="F:lipid binding"/>
    <property type="evidence" value="ECO:0007669"/>
    <property type="project" value="UniProtKB-KW"/>
</dbReference>
<evidence type="ECO:0000256" key="1">
    <source>
        <dbReference type="ARBA" id="ARBA00003238"/>
    </source>
</evidence>
<dbReference type="InterPro" id="IPR003797">
    <property type="entry name" value="DegV"/>
</dbReference>
<dbReference type="OrthoDB" id="9775494at2"/>
<dbReference type="InterPro" id="IPR050270">
    <property type="entry name" value="DegV_domain_contain"/>
</dbReference>
<sequence>SNAMKLALITDTSAYLPEAIENHEDVYVLDIPIIIDGKTYIEGQNLTLDQYYDKLAASKELPKTSQPSLAELDDLLCQLEKEGYTHVLGLFIAAGISGFWQNIQFLIEEHPNLTIAFPDTKITSAPQGNLVRNALMCSREGMDFDVIVNKIQSQIEKIEGFIVVNDLNHLVKGGRLSNGSAIIGNLLSIKPVLHFNEEGKIVVYEKVRTEKKALKRLAEIVKEMTADGEYDIAIIHSRAQDKAEQLYNLLAKAGLKDDLEIVSFGGVIATHLGEGAVAFGITPKN</sequence>
<keyword evidence="2" id="KW-0446">Lipid-binding</keyword>
<organism evidence="3">
    <name type="scientific">Streptococcus agalactiae serotype V (strain ATCC BAA-611 / 2603 V/R)</name>
    <dbReference type="NCBI Taxonomy" id="208435"/>
    <lineage>
        <taxon>Bacteria</taxon>
        <taxon>Bacillati</taxon>
        <taxon>Bacillota</taxon>
        <taxon>Bacilli</taxon>
        <taxon>Lactobacillales</taxon>
        <taxon>Streptococcaceae</taxon>
        <taxon>Streptococcus</taxon>
    </lineage>
</organism>
<proteinExistence type="evidence at protein level"/>
<dbReference type="AlphaFoldDB" id="D4AEP8"/>
<comment type="function">
    <text evidence="1">May bind long-chain fatty acids, such as palmitate, and may play a role in lipid transport or fatty acid metabolism.</text>
</comment>
<accession>D4AEP8</accession>
<protein>
    <submittedName>
        <fullName evidence="3">DegV family protein</fullName>
    </submittedName>
</protein>
<evidence type="ECO:0007829" key="4">
    <source>
        <dbReference type="PDB" id="3LUP"/>
    </source>
</evidence>
<dbReference type="SUPFAM" id="SSF82549">
    <property type="entry name" value="DAK1/DegV-like"/>
    <property type="match status" value="1"/>
</dbReference>
<dbReference type="PANTHER" id="PTHR33434:SF2">
    <property type="entry name" value="FATTY ACID-BINDING PROTEIN TM_1468"/>
    <property type="match status" value="1"/>
</dbReference>
<dbReference type="Pfam" id="PF02645">
    <property type="entry name" value="DegV"/>
    <property type="match status" value="1"/>
</dbReference>
<gene>
    <name evidence="3" type="primary">SAG1342</name>
</gene>
<reference evidence="3 4" key="1">
    <citation type="submission" date="2010-02" db="PDB data bank">
        <title>Crystal structure of fatty acid binding DegV family protein SAG1342 from Streptococcus agalactiae.</title>
        <authorList>
            <person name="Chang C."/>
            <person name="Wu R."/>
            <person name="Clancy S."/>
            <person name="Joachimiak A."/>
        </authorList>
    </citation>
    <scope>X-RAY CRYSTALLOGRAPHY (2.65 ANGSTROMS) OF 4-285</scope>
</reference>
<evidence type="ECO:0000256" key="2">
    <source>
        <dbReference type="ARBA" id="ARBA00023121"/>
    </source>
</evidence>
<dbReference type="PROSITE" id="PS51482">
    <property type="entry name" value="DEGV"/>
    <property type="match status" value="1"/>
</dbReference>
<dbReference type="EvolutionaryTrace" id="D4AEP8"/>
<dbReference type="PDB" id="3LUP">
    <property type="method" value="X-ray"/>
    <property type="resolution" value="2.65 A"/>
    <property type="chains" value="A=4-285"/>
</dbReference>